<comment type="caution">
    <text evidence="14">The sequence shown here is derived from an EMBL/GenBank/DDBJ whole genome shotgun (WGS) entry which is preliminary data.</text>
</comment>
<protein>
    <recommendedName>
        <fullName evidence="3 10">Cell division protein FtsX</fullName>
    </recommendedName>
</protein>
<keyword evidence="9 10" id="KW-0131">Cell cycle</keyword>
<keyword evidence="8 10" id="KW-0472">Membrane</keyword>
<dbReference type="InterPro" id="IPR004513">
    <property type="entry name" value="FtsX"/>
</dbReference>
<feature type="transmembrane region" description="Helical" evidence="11">
    <location>
        <begin position="21"/>
        <end position="44"/>
    </location>
</feature>
<sequence length="302" mass="33573">MSQVGKKYSRRGLQTSYVSTVVGISLVLTMLGVVLAIVLGLAGLKENVKEQIQVDLFFSAEKTQDDIKLIAREMENYPEVKSVKYVSSERAWEEFEEITLQTGDSLAGAGFDLSVIDGEIPIPPSISFHPKADYANEDSMEALRVKLTEAFPAITDFNLNRESLQDVNIGFDRIAYIILVIAGLLLLIAFAMINNTIRLALYSKRFIIKTMQLVGATAGFIRRPFIVQSFFQGIFAAIIGMGLLMAIIHLTNEFLLNISDLLDIMVLLKVFGAIVVMGILISVFSTIIALNKYLRMKLDDLY</sequence>
<feature type="transmembrane region" description="Helical" evidence="11">
    <location>
        <begin position="174"/>
        <end position="201"/>
    </location>
</feature>
<keyword evidence="4 10" id="KW-1003">Cell membrane</keyword>
<dbReference type="PIRSF" id="PIRSF003097">
    <property type="entry name" value="FtsX"/>
    <property type="match status" value="1"/>
</dbReference>
<dbReference type="InterPro" id="IPR040690">
    <property type="entry name" value="FtsX_ECD"/>
</dbReference>
<comment type="function">
    <text evidence="10">Required for cell division and gliding motility.</text>
</comment>
<evidence type="ECO:0000313" key="14">
    <source>
        <dbReference type="EMBL" id="GAA0873974.1"/>
    </source>
</evidence>
<gene>
    <name evidence="14" type="ORF">GCM10009118_03820</name>
</gene>
<reference evidence="15" key="1">
    <citation type="journal article" date="2019" name="Int. J. Syst. Evol. Microbiol.">
        <title>The Global Catalogue of Microorganisms (GCM) 10K type strain sequencing project: providing services to taxonomists for standard genome sequencing and annotation.</title>
        <authorList>
            <consortium name="The Broad Institute Genomics Platform"/>
            <consortium name="The Broad Institute Genome Sequencing Center for Infectious Disease"/>
            <person name="Wu L."/>
            <person name="Ma J."/>
        </authorList>
    </citation>
    <scope>NUCLEOTIDE SEQUENCE [LARGE SCALE GENOMIC DNA]</scope>
    <source>
        <strain evidence="15">JCM 16083</strain>
    </source>
</reference>
<keyword evidence="5 10" id="KW-0132">Cell division</keyword>
<keyword evidence="7 11" id="KW-1133">Transmembrane helix</keyword>
<evidence type="ECO:0000259" key="13">
    <source>
        <dbReference type="Pfam" id="PF18075"/>
    </source>
</evidence>
<dbReference type="InterPro" id="IPR003838">
    <property type="entry name" value="ABC3_permease_C"/>
</dbReference>
<dbReference type="Proteomes" id="UP001501126">
    <property type="component" value="Unassembled WGS sequence"/>
</dbReference>
<evidence type="ECO:0000256" key="5">
    <source>
        <dbReference type="ARBA" id="ARBA00022618"/>
    </source>
</evidence>
<feature type="domain" description="ABC3 transporter permease C-terminal" evidence="12">
    <location>
        <begin position="180"/>
        <end position="297"/>
    </location>
</feature>
<dbReference type="Pfam" id="PF02687">
    <property type="entry name" value="FtsX"/>
    <property type="match status" value="1"/>
</dbReference>
<dbReference type="PANTHER" id="PTHR47755:SF1">
    <property type="entry name" value="CELL DIVISION PROTEIN FTSX"/>
    <property type="match status" value="1"/>
</dbReference>
<evidence type="ECO:0000256" key="3">
    <source>
        <dbReference type="ARBA" id="ARBA00021907"/>
    </source>
</evidence>
<dbReference type="RefSeq" id="WP_343784547.1">
    <property type="nucleotide sequence ID" value="NZ_BAAAFH010000003.1"/>
</dbReference>
<dbReference type="PANTHER" id="PTHR47755">
    <property type="entry name" value="CELL DIVISION PROTEIN FTSX"/>
    <property type="match status" value="1"/>
</dbReference>
<evidence type="ECO:0000256" key="1">
    <source>
        <dbReference type="ARBA" id="ARBA00004651"/>
    </source>
</evidence>
<organism evidence="14 15">
    <name type="scientific">Wandonia haliotis</name>
    <dbReference type="NCBI Taxonomy" id="574963"/>
    <lineage>
        <taxon>Bacteria</taxon>
        <taxon>Pseudomonadati</taxon>
        <taxon>Bacteroidota</taxon>
        <taxon>Flavobacteriia</taxon>
        <taxon>Flavobacteriales</taxon>
        <taxon>Crocinitomicaceae</taxon>
        <taxon>Wandonia</taxon>
    </lineage>
</organism>
<comment type="subcellular location">
    <subcellularLocation>
        <location evidence="10">Cell inner membrane</location>
    </subcellularLocation>
    <subcellularLocation>
        <location evidence="1">Cell membrane</location>
        <topology evidence="1">Multi-pass membrane protein</topology>
    </subcellularLocation>
</comment>
<evidence type="ECO:0000256" key="7">
    <source>
        <dbReference type="ARBA" id="ARBA00022989"/>
    </source>
</evidence>
<evidence type="ECO:0000256" key="9">
    <source>
        <dbReference type="ARBA" id="ARBA00023306"/>
    </source>
</evidence>
<evidence type="ECO:0000259" key="12">
    <source>
        <dbReference type="Pfam" id="PF02687"/>
    </source>
</evidence>
<evidence type="ECO:0000313" key="15">
    <source>
        <dbReference type="Proteomes" id="UP001501126"/>
    </source>
</evidence>
<accession>A0ABP3XZZ8</accession>
<evidence type="ECO:0000256" key="6">
    <source>
        <dbReference type="ARBA" id="ARBA00022692"/>
    </source>
</evidence>
<feature type="domain" description="FtsX extracellular" evidence="13">
    <location>
        <begin position="52"/>
        <end position="108"/>
    </location>
</feature>
<keyword evidence="15" id="KW-1185">Reference proteome</keyword>
<keyword evidence="10" id="KW-0997">Cell inner membrane</keyword>
<dbReference type="EMBL" id="BAAAFH010000003">
    <property type="protein sequence ID" value="GAA0873974.1"/>
    <property type="molecule type" value="Genomic_DNA"/>
</dbReference>
<feature type="transmembrane region" description="Helical" evidence="11">
    <location>
        <begin position="230"/>
        <end position="250"/>
    </location>
</feature>
<keyword evidence="6 11" id="KW-0812">Transmembrane</keyword>
<dbReference type="Pfam" id="PF18075">
    <property type="entry name" value="FtsX_ECD"/>
    <property type="match status" value="1"/>
</dbReference>
<feature type="transmembrane region" description="Helical" evidence="11">
    <location>
        <begin position="270"/>
        <end position="290"/>
    </location>
</feature>
<evidence type="ECO:0000256" key="10">
    <source>
        <dbReference type="PIRNR" id="PIRNR003097"/>
    </source>
</evidence>
<comment type="similarity">
    <text evidence="2 10">Belongs to the ABC-4 integral membrane protein family. FtsX subfamily.</text>
</comment>
<evidence type="ECO:0000256" key="11">
    <source>
        <dbReference type="SAM" id="Phobius"/>
    </source>
</evidence>
<evidence type="ECO:0000256" key="2">
    <source>
        <dbReference type="ARBA" id="ARBA00007379"/>
    </source>
</evidence>
<proteinExistence type="inferred from homology"/>
<evidence type="ECO:0000256" key="4">
    <source>
        <dbReference type="ARBA" id="ARBA00022475"/>
    </source>
</evidence>
<dbReference type="Gene3D" id="3.30.70.3040">
    <property type="match status" value="1"/>
</dbReference>
<name>A0ABP3XZZ8_9FLAO</name>
<evidence type="ECO:0000256" key="8">
    <source>
        <dbReference type="ARBA" id="ARBA00023136"/>
    </source>
</evidence>